<accession>A0A644USF1</accession>
<comment type="caution">
    <text evidence="1">The sequence shown here is derived from an EMBL/GenBank/DDBJ whole genome shotgun (WGS) entry which is preliminary data.</text>
</comment>
<reference evidence="1" key="1">
    <citation type="submission" date="2019-08" db="EMBL/GenBank/DDBJ databases">
        <authorList>
            <person name="Kucharzyk K."/>
            <person name="Murdoch R.W."/>
            <person name="Higgins S."/>
            <person name="Loffler F."/>
        </authorList>
    </citation>
    <scope>NUCLEOTIDE SEQUENCE</scope>
</reference>
<organism evidence="1">
    <name type="scientific">bioreactor metagenome</name>
    <dbReference type="NCBI Taxonomy" id="1076179"/>
    <lineage>
        <taxon>unclassified sequences</taxon>
        <taxon>metagenomes</taxon>
        <taxon>ecological metagenomes</taxon>
    </lineage>
</organism>
<evidence type="ECO:0000313" key="1">
    <source>
        <dbReference type="EMBL" id="MPL81722.1"/>
    </source>
</evidence>
<name>A0A644USF1_9ZZZZ</name>
<dbReference type="AlphaFoldDB" id="A0A644USF1"/>
<sequence>MILLWNGPVPEPSVVWLSDSVGFWPVLQHTPLADTAAPPLAVTLPPLIAVDEVILVTEAVVTVGIVIVGDVVKLS</sequence>
<dbReference type="EMBL" id="VSSQ01000153">
    <property type="protein sequence ID" value="MPL81722.1"/>
    <property type="molecule type" value="Genomic_DNA"/>
</dbReference>
<protein>
    <submittedName>
        <fullName evidence="1">Uncharacterized protein</fullName>
    </submittedName>
</protein>
<gene>
    <name evidence="1" type="ORF">SDC9_27652</name>
</gene>
<proteinExistence type="predicted"/>